<comment type="caution">
    <text evidence="2">The sequence shown here is derived from an EMBL/GenBank/DDBJ whole genome shotgun (WGS) entry which is preliminary data.</text>
</comment>
<evidence type="ECO:0000313" key="2">
    <source>
        <dbReference type="EMBL" id="ENN86541.1"/>
    </source>
</evidence>
<organism evidence="2 3">
    <name type="scientific">Rhizobium freirei PRF 81</name>
    <dbReference type="NCBI Taxonomy" id="363754"/>
    <lineage>
        <taxon>Bacteria</taxon>
        <taxon>Pseudomonadati</taxon>
        <taxon>Pseudomonadota</taxon>
        <taxon>Alphaproteobacteria</taxon>
        <taxon>Hyphomicrobiales</taxon>
        <taxon>Rhizobiaceae</taxon>
        <taxon>Rhizobium/Agrobacterium group</taxon>
        <taxon>Rhizobium</taxon>
    </lineage>
</organism>
<feature type="compositionally biased region" description="Basic and acidic residues" evidence="1">
    <location>
        <begin position="84"/>
        <end position="95"/>
    </location>
</feature>
<sequence length="104" mass="11216">MLCHLAAPTVSADALERALHSVPETANLPFVRALEAAENIGRRDAESLRADEFGRRAQFFEPSDDNRAPNEAQLLTPKSGGGPRGEEPASGRNDEQAETQIFGT</sequence>
<keyword evidence="3" id="KW-1185">Reference proteome</keyword>
<dbReference type="EMBL" id="AQHN01000067">
    <property type="protein sequence ID" value="ENN86541.1"/>
    <property type="molecule type" value="Genomic_DNA"/>
</dbReference>
<gene>
    <name evidence="2" type="ORF">RHSP_08764</name>
</gene>
<proteinExistence type="predicted"/>
<dbReference type="AlphaFoldDB" id="N6V0P1"/>
<dbReference type="STRING" id="363754.RHSP_08764"/>
<dbReference type="PATRIC" id="fig|363754.4.peg.3814"/>
<protein>
    <submittedName>
        <fullName evidence="2">Uncharacterized protein</fullName>
    </submittedName>
</protein>
<evidence type="ECO:0000313" key="3">
    <source>
        <dbReference type="Proteomes" id="UP000012429"/>
    </source>
</evidence>
<feature type="region of interest" description="Disordered" evidence="1">
    <location>
        <begin position="60"/>
        <end position="104"/>
    </location>
</feature>
<reference evidence="2 3" key="1">
    <citation type="journal article" date="2012" name="BMC Genomics">
        <title>Genomic basis of broad host range and environmental adaptability of Rhizobium tropici CIAT 899 and Rhizobium sp. PRF 81 which are used in inoculants for common bean (Phaseolus vulgaris L.).</title>
        <authorList>
            <person name="Ormeno-Orrillo E."/>
            <person name="Menna P."/>
            <person name="Almeida L.G."/>
            <person name="Ollero F.J."/>
            <person name="Nicolas M.F."/>
            <person name="Pains Rodrigues E."/>
            <person name="Shigueyoshi Nakatani A."/>
            <person name="Silva Batista J.S."/>
            <person name="Oliveira Chueire L.M."/>
            <person name="Souza R.C."/>
            <person name="Ribeiro Vasconcelos A.T."/>
            <person name="Megias M."/>
            <person name="Hungria M."/>
            <person name="Martinez-Romero E."/>
        </authorList>
    </citation>
    <scope>NUCLEOTIDE SEQUENCE [LARGE SCALE GENOMIC DNA]</scope>
    <source>
        <strain evidence="2 3">PRF 81</strain>
    </source>
</reference>
<dbReference type="Proteomes" id="UP000012429">
    <property type="component" value="Unassembled WGS sequence"/>
</dbReference>
<accession>N6V0P1</accession>
<evidence type="ECO:0000256" key="1">
    <source>
        <dbReference type="SAM" id="MobiDB-lite"/>
    </source>
</evidence>
<name>N6V0P1_9HYPH</name>